<protein>
    <recommendedName>
        <fullName evidence="6">CubicO group peptidase (Beta-lactamase class C family)</fullName>
    </recommendedName>
</protein>
<dbReference type="AlphaFoldDB" id="A0A127VBB0"/>
<dbReference type="EMBL" id="CP014504">
    <property type="protein sequence ID" value="AMP98575.1"/>
    <property type="molecule type" value="Genomic_DNA"/>
</dbReference>
<dbReference type="Gene3D" id="2.40.128.600">
    <property type="match status" value="1"/>
</dbReference>
<dbReference type="InterPro" id="IPR012338">
    <property type="entry name" value="Beta-lactam/transpept-like"/>
</dbReference>
<dbReference type="PANTHER" id="PTHR46825:SF15">
    <property type="entry name" value="BETA-LACTAMASE-RELATED DOMAIN-CONTAINING PROTEIN"/>
    <property type="match status" value="1"/>
</dbReference>
<dbReference type="InterPro" id="IPR021860">
    <property type="entry name" value="Peptidase_S12_Pab87-rel_C"/>
</dbReference>
<proteinExistence type="predicted"/>
<accession>A0A127VBB0</accession>
<keyword evidence="5" id="KW-1185">Reference proteome</keyword>
<evidence type="ECO:0000259" key="3">
    <source>
        <dbReference type="Pfam" id="PF11954"/>
    </source>
</evidence>
<dbReference type="Proteomes" id="UP000071561">
    <property type="component" value="Chromosome"/>
</dbReference>
<reference evidence="4 5" key="1">
    <citation type="submission" date="2016-03" db="EMBL/GenBank/DDBJ databases">
        <title>Complete genome sequence of Pedobacter cryoconitis PAMC 27485.</title>
        <authorList>
            <person name="Lee J."/>
            <person name="Kim O.-S."/>
        </authorList>
    </citation>
    <scope>NUCLEOTIDE SEQUENCE [LARGE SCALE GENOMIC DNA]</scope>
    <source>
        <strain evidence="4 5">PAMC 27485</strain>
    </source>
</reference>
<gene>
    <name evidence="4" type="ORF">AY601_1660</name>
</gene>
<feature type="domain" description="Peptidase S12 Pab87-related C-terminal" evidence="3">
    <location>
        <begin position="424"/>
        <end position="518"/>
    </location>
</feature>
<evidence type="ECO:0000256" key="1">
    <source>
        <dbReference type="SAM" id="SignalP"/>
    </source>
</evidence>
<evidence type="ECO:0000313" key="5">
    <source>
        <dbReference type="Proteomes" id="UP000071561"/>
    </source>
</evidence>
<dbReference type="PATRIC" id="fig|188932.3.peg.1727"/>
<keyword evidence="1" id="KW-0732">Signal</keyword>
<feature type="domain" description="Beta-lactamase-related" evidence="2">
    <location>
        <begin position="31"/>
        <end position="363"/>
    </location>
</feature>
<dbReference type="InterPro" id="IPR001466">
    <property type="entry name" value="Beta-lactam-related"/>
</dbReference>
<name>A0A127VBB0_9SPHI</name>
<dbReference type="InterPro" id="IPR050491">
    <property type="entry name" value="AmpC-like"/>
</dbReference>
<dbReference type="SUPFAM" id="SSF56601">
    <property type="entry name" value="beta-lactamase/transpeptidase-like"/>
    <property type="match status" value="1"/>
</dbReference>
<dbReference type="PANTHER" id="PTHR46825">
    <property type="entry name" value="D-ALANYL-D-ALANINE-CARBOXYPEPTIDASE/ENDOPEPTIDASE AMPH"/>
    <property type="match status" value="1"/>
</dbReference>
<feature type="chain" id="PRO_5007280352" description="CubicO group peptidase (Beta-lactamase class C family)" evidence="1">
    <location>
        <begin position="25"/>
        <end position="519"/>
    </location>
</feature>
<evidence type="ECO:0000259" key="2">
    <source>
        <dbReference type="Pfam" id="PF00144"/>
    </source>
</evidence>
<dbReference type="Gene3D" id="3.40.710.10">
    <property type="entry name" value="DD-peptidase/beta-lactamase superfamily"/>
    <property type="match status" value="1"/>
</dbReference>
<evidence type="ECO:0008006" key="6">
    <source>
        <dbReference type="Google" id="ProtNLM"/>
    </source>
</evidence>
<sequence length="519" mass="58319" precursor="true">MNRPSFKIALLLFSAIVYSQVTKAQISAGKIDSLVENSMKKFNVTGVSIGIVKDGQIVYTKGYGVKSMLTKEKVDENTQFAIASNTKAFTTAALSILVEERKLYWETKVKDILPEFKMYNDYVTENFTIQDLLTHRSGLGLGAGDLMFFPSGSDFTIKDVLSGFQYFKPVSDFRTRFDYDNLLYYVAGEVIAKLSGMSWEDFVQSRIIKPLGMEHSYASLALMRDKSKLAMPHADTFGKLKQIENFGDQINGAPGGIYSTSADLCKWMLMQLNKGKYGAQLEQQLFSKTSQKQMWTIHNVTGFNEDPRYHTHFGGYGLGWFLDDMKGNFHVSHTGGLPGMLSSVSLFPDLNLGIVVLTNSDGGSNLFSAVSKTIEDSYMGLDDNHWIDIVYDQIENDKMHEDGVTKDVWAQVAASSKKKIDPAGYIGIYTDKWFGKVEISLKGKQLWFKSYRSPKLSGPMSFYNANSFAIKWAYPDLNADAFAIFSLDEEGKAQSIKMRGISPSIDFSYDFRDLDFQRL</sequence>
<dbReference type="RefSeq" id="WP_068399040.1">
    <property type="nucleotide sequence ID" value="NZ_CP014504.1"/>
</dbReference>
<evidence type="ECO:0000313" key="4">
    <source>
        <dbReference type="EMBL" id="AMP98575.1"/>
    </source>
</evidence>
<dbReference type="KEGG" id="pcm:AY601_1660"/>
<feature type="signal peptide" evidence="1">
    <location>
        <begin position="1"/>
        <end position="24"/>
    </location>
</feature>
<dbReference type="Pfam" id="PF00144">
    <property type="entry name" value="Beta-lactamase"/>
    <property type="match status" value="1"/>
</dbReference>
<dbReference type="Pfam" id="PF11954">
    <property type="entry name" value="DUF3471"/>
    <property type="match status" value="1"/>
</dbReference>
<dbReference type="OrthoDB" id="1522765at2"/>
<organism evidence="4 5">
    <name type="scientific">Pedobacter cryoconitis</name>
    <dbReference type="NCBI Taxonomy" id="188932"/>
    <lineage>
        <taxon>Bacteria</taxon>
        <taxon>Pseudomonadati</taxon>
        <taxon>Bacteroidota</taxon>
        <taxon>Sphingobacteriia</taxon>
        <taxon>Sphingobacteriales</taxon>
        <taxon>Sphingobacteriaceae</taxon>
        <taxon>Pedobacter</taxon>
    </lineage>
</organism>